<name>A0A2P2JJP3_RHIMU</name>
<keyword evidence="1" id="KW-0812">Transmembrane</keyword>
<accession>A0A2P2JJP3</accession>
<proteinExistence type="predicted"/>
<evidence type="ECO:0000313" key="2">
    <source>
        <dbReference type="EMBL" id="MBW93696.1"/>
    </source>
</evidence>
<dbReference type="AlphaFoldDB" id="A0A2P2JJP3"/>
<sequence length="57" mass="6633">MVTNHLLGIPRHCLPSFLTRSSSFNLIYFLLPTLLWSQYSLWPWFPVLLLLSVSLLS</sequence>
<keyword evidence="1" id="KW-1133">Transmembrane helix</keyword>
<protein>
    <submittedName>
        <fullName evidence="2">Uncharacterized protein</fullName>
    </submittedName>
</protein>
<dbReference type="EMBL" id="GGEC01013213">
    <property type="protein sequence ID" value="MBW93696.1"/>
    <property type="molecule type" value="Transcribed_RNA"/>
</dbReference>
<organism evidence="2">
    <name type="scientific">Rhizophora mucronata</name>
    <name type="common">Asiatic mangrove</name>
    <dbReference type="NCBI Taxonomy" id="61149"/>
    <lineage>
        <taxon>Eukaryota</taxon>
        <taxon>Viridiplantae</taxon>
        <taxon>Streptophyta</taxon>
        <taxon>Embryophyta</taxon>
        <taxon>Tracheophyta</taxon>
        <taxon>Spermatophyta</taxon>
        <taxon>Magnoliopsida</taxon>
        <taxon>eudicotyledons</taxon>
        <taxon>Gunneridae</taxon>
        <taxon>Pentapetalae</taxon>
        <taxon>rosids</taxon>
        <taxon>fabids</taxon>
        <taxon>Malpighiales</taxon>
        <taxon>Rhizophoraceae</taxon>
        <taxon>Rhizophora</taxon>
    </lineage>
</organism>
<keyword evidence="1" id="KW-0472">Membrane</keyword>
<reference evidence="2" key="1">
    <citation type="submission" date="2018-02" db="EMBL/GenBank/DDBJ databases">
        <title>Rhizophora mucronata_Transcriptome.</title>
        <authorList>
            <person name="Meera S.P."/>
            <person name="Sreeshan A."/>
            <person name="Augustine A."/>
        </authorList>
    </citation>
    <scope>NUCLEOTIDE SEQUENCE</scope>
    <source>
        <tissue evidence="2">Leaf</tissue>
    </source>
</reference>
<feature type="transmembrane region" description="Helical" evidence="1">
    <location>
        <begin position="39"/>
        <end position="56"/>
    </location>
</feature>
<evidence type="ECO:0000256" key="1">
    <source>
        <dbReference type="SAM" id="Phobius"/>
    </source>
</evidence>